<accession>A0ABU5QRI7</accession>
<comment type="caution">
    <text evidence="3">The sequence shown here is derived from an EMBL/GenBank/DDBJ whole genome shotgun (WGS) entry which is preliminary data.</text>
</comment>
<feature type="domain" description="Phage shock protein PspC N-terminal" evidence="2">
    <location>
        <begin position="14"/>
        <end position="59"/>
    </location>
</feature>
<evidence type="ECO:0000313" key="4">
    <source>
        <dbReference type="Proteomes" id="UP001304671"/>
    </source>
</evidence>
<feature type="transmembrane region" description="Helical" evidence="1">
    <location>
        <begin position="36"/>
        <end position="58"/>
    </location>
</feature>
<evidence type="ECO:0000256" key="1">
    <source>
        <dbReference type="SAM" id="Phobius"/>
    </source>
</evidence>
<evidence type="ECO:0000313" key="3">
    <source>
        <dbReference type="EMBL" id="MEA5259294.1"/>
    </source>
</evidence>
<dbReference type="InterPro" id="IPR007168">
    <property type="entry name" value="Phageshock_PspC_N"/>
</dbReference>
<gene>
    <name evidence="3" type="ORF">VB264_15965</name>
</gene>
<dbReference type="Proteomes" id="UP001304671">
    <property type="component" value="Unassembled WGS sequence"/>
</dbReference>
<dbReference type="Pfam" id="PF04024">
    <property type="entry name" value="PspC"/>
    <property type="match status" value="1"/>
</dbReference>
<keyword evidence="1" id="KW-0472">Membrane</keyword>
<organism evidence="3 4">
    <name type="scientific">Arcicella aquatica</name>
    <dbReference type="NCBI Taxonomy" id="217141"/>
    <lineage>
        <taxon>Bacteria</taxon>
        <taxon>Pseudomonadati</taxon>
        <taxon>Bacteroidota</taxon>
        <taxon>Cytophagia</taxon>
        <taxon>Cytophagales</taxon>
        <taxon>Flectobacillaceae</taxon>
        <taxon>Arcicella</taxon>
    </lineage>
</organism>
<proteinExistence type="predicted"/>
<keyword evidence="1" id="KW-0812">Transmembrane</keyword>
<protein>
    <submittedName>
        <fullName evidence="3">PspC domain-containing protein</fullName>
    </submittedName>
</protein>
<keyword evidence="4" id="KW-1185">Reference proteome</keyword>
<evidence type="ECO:0000259" key="2">
    <source>
        <dbReference type="Pfam" id="PF04024"/>
    </source>
</evidence>
<keyword evidence="1" id="KW-1133">Transmembrane helix</keyword>
<dbReference type="EMBL" id="JAYFUL010000028">
    <property type="protein sequence ID" value="MEA5259294.1"/>
    <property type="molecule type" value="Genomic_DNA"/>
</dbReference>
<sequence>MPNTLKLKYSVEHHVFGVCTKIGEKLGISTSSIRLYFVYVSFITVGSPVILYLILAFWMNIRRYHRQYNNPSVWEL</sequence>
<name>A0ABU5QRI7_9BACT</name>
<dbReference type="RefSeq" id="WP_323250800.1">
    <property type="nucleotide sequence ID" value="NZ_JAYFUL010000028.1"/>
</dbReference>
<reference evidence="3 4" key="1">
    <citation type="submission" date="2023-12" db="EMBL/GenBank/DDBJ databases">
        <title>Novel species of the genus Arcicella isolated from rivers.</title>
        <authorList>
            <person name="Lu H."/>
        </authorList>
    </citation>
    <scope>NUCLEOTIDE SEQUENCE [LARGE SCALE GENOMIC DNA]</scope>
    <source>
        <strain evidence="3 4">LMG 21963</strain>
    </source>
</reference>